<accession>A0A939EQP4</accession>
<sequence length="186" mass="20866">MPVVRVLLIEGYGAEVRRRLGRVLTDAVRLVIDAPKDVIIVATEEVKPDNYMRGGLTKQPGAAVADPVEIVRSFLSAMENRDLARARHFLSDDMEMSFPGGVRFENLNEMVAWSRTRYSTITKTFEGFDVCMGENGPVVFCRGFLSGGWVDGQAFSGIRFVDRFELSHNLICRQSVWNDLSECLRG</sequence>
<protein>
    <submittedName>
        <fullName evidence="3">Tautomerase family protein</fullName>
    </submittedName>
</protein>
<organism evidence="3 4">
    <name type="scientific">Roseibium limicola</name>
    <dbReference type="NCBI Taxonomy" id="2816037"/>
    <lineage>
        <taxon>Bacteria</taxon>
        <taxon>Pseudomonadati</taxon>
        <taxon>Pseudomonadota</taxon>
        <taxon>Alphaproteobacteria</taxon>
        <taxon>Hyphomicrobiales</taxon>
        <taxon>Stappiaceae</taxon>
        <taxon>Roseibium</taxon>
    </lineage>
</organism>
<dbReference type="EMBL" id="JAFLNF010000006">
    <property type="protein sequence ID" value="MBO0346337.1"/>
    <property type="molecule type" value="Genomic_DNA"/>
</dbReference>
<feature type="domain" description="4-oxalocrotonate tautomerase-like" evidence="2">
    <location>
        <begin position="2"/>
        <end position="56"/>
    </location>
</feature>
<reference evidence="3" key="1">
    <citation type="submission" date="2021-03" db="EMBL/GenBank/DDBJ databases">
        <title>Roseibium sp. CAU 1637 isolated from Incheon.</title>
        <authorList>
            <person name="Kim W."/>
        </authorList>
    </citation>
    <scope>NUCLEOTIDE SEQUENCE</scope>
    <source>
        <strain evidence="3">CAU 1637</strain>
    </source>
</reference>
<dbReference type="InterPro" id="IPR032710">
    <property type="entry name" value="NTF2-like_dom_sf"/>
</dbReference>
<keyword evidence="1" id="KW-0413">Isomerase</keyword>
<proteinExistence type="predicted"/>
<dbReference type="AlphaFoldDB" id="A0A939EQP4"/>
<dbReference type="InterPro" id="IPR014347">
    <property type="entry name" value="Tautomerase/MIF_sf"/>
</dbReference>
<dbReference type="Gene3D" id="3.10.450.50">
    <property type="match status" value="1"/>
</dbReference>
<name>A0A939EQP4_9HYPH</name>
<dbReference type="Proteomes" id="UP000664779">
    <property type="component" value="Unassembled WGS sequence"/>
</dbReference>
<evidence type="ECO:0000313" key="4">
    <source>
        <dbReference type="Proteomes" id="UP000664779"/>
    </source>
</evidence>
<dbReference type="SUPFAM" id="SSF55331">
    <property type="entry name" value="Tautomerase/MIF"/>
    <property type="match status" value="1"/>
</dbReference>
<dbReference type="RefSeq" id="WP_206941940.1">
    <property type="nucleotide sequence ID" value="NZ_JAFLNF010000006.1"/>
</dbReference>
<dbReference type="GO" id="GO:0016853">
    <property type="term" value="F:isomerase activity"/>
    <property type="evidence" value="ECO:0007669"/>
    <property type="project" value="UniProtKB-KW"/>
</dbReference>
<gene>
    <name evidence="3" type="ORF">J0X15_13975</name>
</gene>
<comment type="caution">
    <text evidence="3">The sequence shown here is derived from an EMBL/GenBank/DDBJ whole genome shotgun (WGS) entry which is preliminary data.</text>
</comment>
<dbReference type="Gene3D" id="3.30.429.10">
    <property type="entry name" value="Macrophage Migration Inhibitory Factor"/>
    <property type="match status" value="1"/>
</dbReference>
<dbReference type="InterPro" id="IPR004370">
    <property type="entry name" value="4-OT-like_dom"/>
</dbReference>
<dbReference type="SUPFAM" id="SSF54427">
    <property type="entry name" value="NTF2-like"/>
    <property type="match status" value="1"/>
</dbReference>
<dbReference type="Pfam" id="PF01361">
    <property type="entry name" value="Tautomerase"/>
    <property type="match status" value="1"/>
</dbReference>
<evidence type="ECO:0000259" key="2">
    <source>
        <dbReference type="Pfam" id="PF01361"/>
    </source>
</evidence>
<evidence type="ECO:0000256" key="1">
    <source>
        <dbReference type="ARBA" id="ARBA00023235"/>
    </source>
</evidence>
<evidence type="ECO:0000313" key="3">
    <source>
        <dbReference type="EMBL" id="MBO0346337.1"/>
    </source>
</evidence>
<keyword evidence="4" id="KW-1185">Reference proteome</keyword>